<name>A0A7Y9ENT1_9ACTN</name>
<accession>A0A7Y9ENT1</accession>
<proteinExistence type="predicted"/>
<feature type="compositionally biased region" description="Basic and acidic residues" evidence="1">
    <location>
        <begin position="145"/>
        <end position="166"/>
    </location>
</feature>
<dbReference type="Proteomes" id="UP000529783">
    <property type="component" value="Unassembled WGS sequence"/>
</dbReference>
<comment type="caution">
    <text evidence="2">The sequence shown here is derived from an EMBL/GenBank/DDBJ whole genome shotgun (WGS) entry which is preliminary data.</text>
</comment>
<dbReference type="EMBL" id="JACCBA010000001">
    <property type="protein sequence ID" value="NYD51019.1"/>
    <property type="molecule type" value="Genomic_DNA"/>
</dbReference>
<keyword evidence="3" id="KW-1185">Reference proteome</keyword>
<dbReference type="AlphaFoldDB" id="A0A7Y9ENT1"/>
<evidence type="ECO:0000256" key="1">
    <source>
        <dbReference type="SAM" id="MobiDB-lite"/>
    </source>
</evidence>
<sequence length="357" mass="39030">MFGIFKRRRGDELAEIEAEITAFGEELARLPLDLGEHGADLDLMADYGRALDAYEQAKLDILGDRDRGDAADVLRSLDRGRRALARAEAALSGRPLCFFDPRHGPSVDCVAWAPPGGAARDVHVCAADAIRLTEGLPPIATGVRPETRPERPRDTGDTRRPREPKQAPRPPRPAGRPGPFKVAPPNLGKKHHVKGRGDGEALLHRPAWDIPSLVIVRLHGSGRIEHVQQGRAVRLAKEPGPFRIVQPLSLRTDWPVQLRITCTGTWSAWLQAGDTVPVIDRTLASRGPFICRYVGGAARIQMQHREGGRYSVTELTPEFHQGSHVLSGKGISSAEGEVAGSVFLHVEAKGEWVMRVT</sequence>
<protein>
    <submittedName>
        <fullName evidence="2">Uncharacterized protein</fullName>
    </submittedName>
</protein>
<feature type="compositionally biased region" description="Pro residues" evidence="1">
    <location>
        <begin position="167"/>
        <end position="176"/>
    </location>
</feature>
<evidence type="ECO:0000313" key="3">
    <source>
        <dbReference type="Proteomes" id="UP000529783"/>
    </source>
</evidence>
<evidence type="ECO:0000313" key="2">
    <source>
        <dbReference type="EMBL" id="NYD51019.1"/>
    </source>
</evidence>
<feature type="region of interest" description="Disordered" evidence="1">
    <location>
        <begin position="136"/>
        <end position="195"/>
    </location>
</feature>
<dbReference type="RefSeq" id="WP_179847473.1">
    <property type="nucleotide sequence ID" value="NZ_JACCBA010000001.1"/>
</dbReference>
<reference evidence="2 3" key="1">
    <citation type="submission" date="2020-07" db="EMBL/GenBank/DDBJ databases">
        <title>Sequencing the genomes of 1000 actinobacteria strains.</title>
        <authorList>
            <person name="Klenk H.-P."/>
        </authorList>
    </citation>
    <scope>NUCLEOTIDE SEQUENCE [LARGE SCALE GENOMIC DNA]</scope>
    <source>
        <strain evidence="2 3">DSM 40398</strain>
    </source>
</reference>
<organism evidence="2 3">
    <name type="scientific">Actinomadura luteofluorescens</name>
    <dbReference type="NCBI Taxonomy" id="46163"/>
    <lineage>
        <taxon>Bacteria</taxon>
        <taxon>Bacillati</taxon>
        <taxon>Actinomycetota</taxon>
        <taxon>Actinomycetes</taxon>
        <taxon>Streptosporangiales</taxon>
        <taxon>Thermomonosporaceae</taxon>
        <taxon>Actinomadura</taxon>
    </lineage>
</organism>
<gene>
    <name evidence="2" type="ORF">BJY14_007002</name>
</gene>